<dbReference type="OrthoDB" id="5852090at2759"/>
<dbReference type="FunFam" id="3.30.300.10:FF:000003">
    <property type="entry name" value="S-adenosylmethionine synthase"/>
    <property type="match status" value="1"/>
</dbReference>
<dbReference type="CDD" id="cd18079">
    <property type="entry name" value="S-AdoMet_synt"/>
    <property type="match status" value="1"/>
</dbReference>
<comment type="cofactor">
    <cofactor evidence="11">
        <name>Mg(2+)</name>
        <dbReference type="ChEBI" id="CHEBI:18420"/>
    </cofactor>
    <text evidence="11">Binds 2 magnesium ions per subunit. The magnesium ions interact primarily with the substrate.</text>
</comment>
<keyword evidence="4 11" id="KW-0808">Transferase</keyword>
<dbReference type="UniPathway" id="UPA00315">
    <property type="reaction ID" value="UER00080"/>
</dbReference>
<dbReference type="EC" id="2.5.1.6" evidence="11"/>
<dbReference type="Pfam" id="PF02772">
    <property type="entry name" value="S-AdoMet_synt_M"/>
    <property type="match status" value="1"/>
</dbReference>
<evidence type="ECO:0000256" key="5">
    <source>
        <dbReference type="ARBA" id="ARBA00022723"/>
    </source>
</evidence>
<comment type="catalytic activity">
    <reaction evidence="10 11">
        <text>L-methionine + ATP + H2O = S-adenosyl-L-methionine + phosphate + diphosphate</text>
        <dbReference type="Rhea" id="RHEA:21080"/>
        <dbReference type="ChEBI" id="CHEBI:15377"/>
        <dbReference type="ChEBI" id="CHEBI:30616"/>
        <dbReference type="ChEBI" id="CHEBI:33019"/>
        <dbReference type="ChEBI" id="CHEBI:43474"/>
        <dbReference type="ChEBI" id="CHEBI:57844"/>
        <dbReference type="ChEBI" id="CHEBI:59789"/>
        <dbReference type="EC" id="2.5.1.6"/>
    </reaction>
</comment>
<comment type="cofactor">
    <cofactor evidence="11">
        <name>K(+)</name>
        <dbReference type="ChEBI" id="CHEBI:29103"/>
    </cofactor>
    <text evidence="11">Binds 1 potassium ion per subunit. The potassium ion interacts primarily with the substrate.</text>
</comment>
<evidence type="ECO:0000256" key="1">
    <source>
        <dbReference type="ARBA" id="ARBA00005224"/>
    </source>
</evidence>
<dbReference type="InterPro" id="IPR022630">
    <property type="entry name" value="S-AdoMet_synt_C"/>
</dbReference>
<evidence type="ECO:0000256" key="9">
    <source>
        <dbReference type="ARBA" id="ARBA00022958"/>
    </source>
</evidence>
<keyword evidence="8 11" id="KW-0460">Magnesium</keyword>
<proteinExistence type="inferred from homology"/>
<dbReference type="InterPro" id="IPR002133">
    <property type="entry name" value="S-AdoMet_synthetase"/>
</dbReference>
<dbReference type="Pfam" id="PF02773">
    <property type="entry name" value="S-AdoMet_synt_C"/>
    <property type="match status" value="1"/>
</dbReference>
<evidence type="ECO:0000256" key="10">
    <source>
        <dbReference type="ARBA" id="ARBA00048344"/>
    </source>
</evidence>
<evidence type="ECO:0000256" key="2">
    <source>
        <dbReference type="ARBA" id="ARBA00009685"/>
    </source>
</evidence>
<gene>
    <name evidence="16" type="ORF">J0S82_020047</name>
</gene>
<dbReference type="AlphaFoldDB" id="A0A8J6ASE4"/>
<protein>
    <recommendedName>
        <fullName evidence="11">S-adenosylmethionine synthase</fullName>
        <ecNumber evidence="11">2.5.1.6</ecNumber>
    </recommendedName>
</protein>
<evidence type="ECO:0000313" key="16">
    <source>
        <dbReference type="EMBL" id="KAG8521830.1"/>
    </source>
</evidence>
<evidence type="ECO:0000256" key="11">
    <source>
        <dbReference type="RuleBase" id="RU000541"/>
    </source>
</evidence>
<keyword evidence="7 11" id="KW-0067">ATP-binding</keyword>
<comment type="caution">
    <text evidence="16">The sequence shown here is derived from an EMBL/GenBank/DDBJ whole genome shotgun (WGS) entry which is preliminary data.</text>
</comment>
<evidence type="ECO:0000256" key="7">
    <source>
        <dbReference type="ARBA" id="ARBA00022840"/>
    </source>
</evidence>
<dbReference type="GO" id="GO:0006730">
    <property type="term" value="P:one-carbon metabolic process"/>
    <property type="evidence" value="ECO:0007669"/>
    <property type="project" value="UniProtKB-KW"/>
</dbReference>
<keyword evidence="6 11" id="KW-0547">Nucleotide-binding</keyword>
<dbReference type="EMBL" id="JAGFMF010011457">
    <property type="protein sequence ID" value="KAG8521830.1"/>
    <property type="molecule type" value="Genomic_DNA"/>
</dbReference>
<feature type="domain" description="S-adenosylmethionine synthetase C-terminal" evidence="15">
    <location>
        <begin position="253"/>
        <end position="362"/>
    </location>
</feature>
<dbReference type="GO" id="GO:0006556">
    <property type="term" value="P:S-adenosylmethionine biosynthetic process"/>
    <property type="evidence" value="ECO:0007669"/>
    <property type="project" value="UniProtKB-UniPathway"/>
</dbReference>
<keyword evidence="5 11" id="KW-0479">Metal-binding</keyword>
<evidence type="ECO:0000259" key="13">
    <source>
        <dbReference type="Pfam" id="PF00438"/>
    </source>
</evidence>
<comment type="pathway">
    <text evidence="1 11">Amino-acid biosynthesis; S-adenosyl-L-methionine biosynthesis; S-adenosyl-L-methionine from L-methionine: step 1/1.</text>
</comment>
<dbReference type="PROSITE" id="PS00376">
    <property type="entry name" value="ADOMET_SYNTHASE_1"/>
    <property type="match status" value="1"/>
</dbReference>
<evidence type="ECO:0000259" key="15">
    <source>
        <dbReference type="Pfam" id="PF02773"/>
    </source>
</evidence>
<keyword evidence="3 11" id="KW-0554">One-carbon metabolism</keyword>
<feature type="domain" description="S-adenosylmethionine synthetase central" evidence="14">
    <location>
        <begin position="131"/>
        <end position="251"/>
    </location>
</feature>
<keyword evidence="17" id="KW-1185">Reference proteome</keyword>
<dbReference type="FunFam" id="3.30.300.10:FF:000001">
    <property type="entry name" value="S-adenosylmethionine synthase"/>
    <property type="match status" value="1"/>
</dbReference>
<dbReference type="InterPro" id="IPR022636">
    <property type="entry name" value="S-AdoMet_synthetase_sfam"/>
</dbReference>
<dbReference type="GO" id="GO:0046872">
    <property type="term" value="F:metal ion binding"/>
    <property type="evidence" value="ECO:0007669"/>
    <property type="project" value="UniProtKB-KW"/>
</dbReference>
<dbReference type="InterPro" id="IPR022628">
    <property type="entry name" value="S-AdoMet_synt_N"/>
</dbReference>
<comment type="similarity">
    <text evidence="2 12">Belongs to the AdoMet synthase family.</text>
</comment>
<dbReference type="PIRSF" id="PIRSF000497">
    <property type="entry name" value="MAT"/>
    <property type="match status" value="1"/>
</dbReference>
<dbReference type="PANTHER" id="PTHR11964">
    <property type="entry name" value="S-ADENOSYLMETHIONINE SYNTHETASE"/>
    <property type="match status" value="1"/>
</dbReference>
<evidence type="ECO:0000313" key="17">
    <source>
        <dbReference type="Proteomes" id="UP000700334"/>
    </source>
</evidence>
<organism evidence="16 17">
    <name type="scientific">Galemys pyrenaicus</name>
    <name type="common">Iberian desman</name>
    <name type="synonym">Pyrenean desman</name>
    <dbReference type="NCBI Taxonomy" id="202257"/>
    <lineage>
        <taxon>Eukaryota</taxon>
        <taxon>Metazoa</taxon>
        <taxon>Chordata</taxon>
        <taxon>Craniata</taxon>
        <taxon>Vertebrata</taxon>
        <taxon>Euteleostomi</taxon>
        <taxon>Mammalia</taxon>
        <taxon>Eutheria</taxon>
        <taxon>Laurasiatheria</taxon>
        <taxon>Eulipotyphla</taxon>
        <taxon>Talpidae</taxon>
        <taxon>Galemys</taxon>
    </lineage>
</organism>
<dbReference type="InterPro" id="IPR022631">
    <property type="entry name" value="ADOMET_SYNTHASE_CS"/>
</dbReference>
<name>A0A8J6ASE4_GALPY</name>
<dbReference type="InterPro" id="IPR022629">
    <property type="entry name" value="S-AdoMet_synt_central"/>
</dbReference>
<dbReference type="Gene3D" id="3.30.300.10">
    <property type="match status" value="3"/>
</dbReference>
<evidence type="ECO:0000256" key="6">
    <source>
        <dbReference type="ARBA" id="ARBA00022741"/>
    </source>
</evidence>
<evidence type="ECO:0000256" key="12">
    <source>
        <dbReference type="RuleBase" id="RU004462"/>
    </source>
</evidence>
<keyword evidence="9 11" id="KW-0630">Potassium</keyword>
<comment type="function">
    <text evidence="11">Catalyzes the formation of S-adenosylmethionine from methionine and ATP.</text>
</comment>
<dbReference type="NCBIfam" id="TIGR01034">
    <property type="entry name" value="metK"/>
    <property type="match status" value="1"/>
</dbReference>
<evidence type="ECO:0000256" key="4">
    <source>
        <dbReference type="ARBA" id="ARBA00022679"/>
    </source>
</evidence>
<dbReference type="Proteomes" id="UP000700334">
    <property type="component" value="Unassembled WGS sequence"/>
</dbReference>
<sequence length="363" mass="39538">MNGPVDGLCDHSLSEEGAFMFTSESVGEGHPDKICDQISDAVLDAHLKQDPNAKVACETVCKTGMVLLCGEITSVAMVDYQRVVRDAIKHIGYDDSAKGFDFKTCNVLVALEQQSPDIAQCVHLDRNEEDVGAGDQGLMFGYATDETEECMPLTIILAHKLNSRMAELRRSGVLPWLRPDSKTQVTVQYTQRNGAVIPVRIHTIVVSVQHNEGVSLEDMRKALKEQVIRAVVPAKYLDEKTIYHLQPSGRFVIGGPQGDAGVTGRKIIVDTYGGWGAHGGGAFSGKDYTKVDRSAAYAARWVAKSLVKAGLCRRVLVQVSYAIGVAAPLSISLFTYGTSQKTEKELLDVVNKNFDLRPGVIVR</sequence>
<evidence type="ECO:0000256" key="3">
    <source>
        <dbReference type="ARBA" id="ARBA00022563"/>
    </source>
</evidence>
<evidence type="ECO:0000259" key="14">
    <source>
        <dbReference type="Pfam" id="PF02772"/>
    </source>
</evidence>
<reference evidence="16" key="1">
    <citation type="journal article" date="2021" name="Evol. Appl.">
        <title>The genome of the Pyrenean desman and the effects of bottlenecks and inbreeding on the genomic landscape of an endangered species.</title>
        <authorList>
            <person name="Escoda L."/>
            <person name="Castresana J."/>
        </authorList>
    </citation>
    <scope>NUCLEOTIDE SEQUENCE</scope>
    <source>
        <strain evidence="16">IBE-C5619</strain>
    </source>
</reference>
<evidence type="ECO:0000256" key="8">
    <source>
        <dbReference type="ARBA" id="ARBA00022842"/>
    </source>
</evidence>
<dbReference type="Pfam" id="PF00438">
    <property type="entry name" value="S-AdoMet_synt_N"/>
    <property type="match status" value="1"/>
</dbReference>
<accession>A0A8J6ASE4</accession>
<dbReference type="SUPFAM" id="SSF55973">
    <property type="entry name" value="S-adenosylmethionine synthetase"/>
    <property type="match status" value="3"/>
</dbReference>
<dbReference type="PROSITE" id="PS00377">
    <property type="entry name" value="ADOMET_SYNTHASE_2"/>
    <property type="match status" value="1"/>
</dbReference>
<dbReference type="GO" id="GO:0005524">
    <property type="term" value="F:ATP binding"/>
    <property type="evidence" value="ECO:0007669"/>
    <property type="project" value="UniProtKB-KW"/>
</dbReference>
<dbReference type="GO" id="GO:0004478">
    <property type="term" value="F:methionine adenosyltransferase activity"/>
    <property type="evidence" value="ECO:0007669"/>
    <property type="project" value="UniProtKB-EC"/>
</dbReference>
<feature type="domain" description="S-adenosylmethionine synthetase N-terminal" evidence="13">
    <location>
        <begin position="19"/>
        <end position="116"/>
    </location>
</feature>